<evidence type="ECO:0000313" key="11">
    <source>
        <dbReference type="Proteomes" id="UP001153269"/>
    </source>
</evidence>
<evidence type="ECO:0000256" key="3">
    <source>
        <dbReference type="ARBA" id="ARBA00022443"/>
    </source>
</evidence>
<accession>A0A9N7UW52</accession>
<dbReference type="PANTHER" id="PTHR23176:SF108">
    <property type="entry name" value="RHO GTPASE-ACTIVATING PROTEIN 15"/>
    <property type="match status" value="1"/>
</dbReference>
<keyword evidence="4" id="KW-0343">GTPase activation</keyword>
<evidence type="ECO:0000256" key="7">
    <source>
        <dbReference type="PROSITE-ProRule" id="PRU00192"/>
    </source>
</evidence>
<gene>
    <name evidence="10" type="ORF">PLEPLA_LOCUS25937</name>
</gene>
<dbReference type="Gene3D" id="2.30.30.40">
    <property type="entry name" value="SH3 Domains"/>
    <property type="match status" value="1"/>
</dbReference>
<dbReference type="InterPro" id="IPR001452">
    <property type="entry name" value="SH3_domain"/>
</dbReference>
<evidence type="ECO:0000256" key="5">
    <source>
        <dbReference type="ARBA" id="ARBA00022490"/>
    </source>
</evidence>
<keyword evidence="6" id="KW-0472">Membrane</keyword>
<keyword evidence="5" id="KW-0963">Cytoplasm</keyword>
<feature type="compositionally biased region" description="Pro residues" evidence="8">
    <location>
        <begin position="203"/>
        <end position="227"/>
    </location>
</feature>
<evidence type="ECO:0000256" key="6">
    <source>
        <dbReference type="ARBA" id="ARBA00023136"/>
    </source>
</evidence>
<feature type="compositionally biased region" description="Basic and acidic residues" evidence="8">
    <location>
        <begin position="229"/>
        <end position="238"/>
    </location>
</feature>
<organism evidence="10 11">
    <name type="scientific">Pleuronectes platessa</name>
    <name type="common">European plaice</name>
    <dbReference type="NCBI Taxonomy" id="8262"/>
    <lineage>
        <taxon>Eukaryota</taxon>
        <taxon>Metazoa</taxon>
        <taxon>Chordata</taxon>
        <taxon>Craniata</taxon>
        <taxon>Vertebrata</taxon>
        <taxon>Euteleostomi</taxon>
        <taxon>Actinopterygii</taxon>
        <taxon>Neopterygii</taxon>
        <taxon>Teleostei</taxon>
        <taxon>Neoteleostei</taxon>
        <taxon>Acanthomorphata</taxon>
        <taxon>Carangaria</taxon>
        <taxon>Pleuronectiformes</taxon>
        <taxon>Pleuronectoidei</taxon>
        <taxon>Pleuronectidae</taxon>
        <taxon>Pleuronectes</taxon>
    </lineage>
</organism>
<evidence type="ECO:0000256" key="2">
    <source>
        <dbReference type="ARBA" id="ARBA00004496"/>
    </source>
</evidence>
<dbReference type="EMBL" id="CADEAL010002090">
    <property type="protein sequence ID" value="CAB1437959.1"/>
    <property type="molecule type" value="Genomic_DNA"/>
</dbReference>
<comment type="caution">
    <text evidence="10">The sequence shown here is derived from an EMBL/GenBank/DDBJ whole genome shotgun (WGS) entry which is preliminary data.</text>
</comment>
<evidence type="ECO:0000256" key="8">
    <source>
        <dbReference type="SAM" id="MobiDB-lite"/>
    </source>
</evidence>
<evidence type="ECO:0000313" key="10">
    <source>
        <dbReference type="EMBL" id="CAB1437959.1"/>
    </source>
</evidence>
<protein>
    <recommendedName>
        <fullName evidence="9">SH3 domain-containing protein</fullName>
    </recommendedName>
</protein>
<reference evidence="10" key="1">
    <citation type="submission" date="2020-03" db="EMBL/GenBank/DDBJ databases">
        <authorList>
            <person name="Weist P."/>
        </authorList>
    </citation>
    <scope>NUCLEOTIDE SEQUENCE</scope>
</reference>
<feature type="compositionally biased region" description="Low complexity" evidence="8">
    <location>
        <begin position="275"/>
        <end position="288"/>
    </location>
</feature>
<feature type="region of interest" description="Disordered" evidence="8">
    <location>
        <begin position="152"/>
        <end position="321"/>
    </location>
</feature>
<dbReference type="InterPro" id="IPR036028">
    <property type="entry name" value="SH3-like_dom_sf"/>
</dbReference>
<keyword evidence="3 7" id="KW-0728">SH3 domain</keyword>
<dbReference type="SUPFAM" id="SSF50044">
    <property type="entry name" value="SH3-domain"/>
    <property type="match status" value="1"/>
</dbReference>
<name>A0A9N7UW52_PLEPL</name>
<dbReference type="PANTHER" id="PTHR23176">
    <property type="entry name" value="RHO/RAC/CDC GTPASE-ACTIVATING PROTEIN"/>
    <property type="match status" value="1"/>
</dbReference>
<feature type="compositionally biased region" description="Polar residues" evidence="8">
    <location>
        <begin position="161"/>
        <end position="183"/>
    </location>
</feature>
<feature type="domain" description="SH3" evidence="9">
    <location>
        <begin position="46"/>
        <end position="107"/>
    </location>
</feature>
<comment type="subcellular location">
    <subcellularLocation>
        <location evidence="2">Cytoplasm</location>
    </subcellularLocation>
    <subcellularLocation>
        <location evidence="1">Membrane</location>
        <topology evidence="1">Peripheral membrane protein</topology>
    </subcellularLocation>
</comment>
<proteinExistence type="predicted"/>
<dbReference type="Proteomes" id="UP001153269">
    <property type="component" value="Unassembled WGS sequence"/>
</dbReference>
<evidence type="ECO:0000256" key="4">
    <source>
        <dbReference type="ARBA" id="ARBA00022468"/>
    </source>
</evidence>
<dbReference type="GO" id="GO:0005096">
    <property type="term" value="F:GTPase activator activity"/>
    <property type="evidence" value="ECO:0007669"/>
    <property type="project" value="UniProtKB-KW"/>
</dbReference>
<evidence type="ECO:0000256" key="1">
    <source>
        <dbReference type="ARBA" id="ARBA00004170"/>
    </source>
</evidence>
<dbReference type="GO" id="GO:0016020">
    <property type="term" value="C:membrane"/>
    <property type="evidence" value="ECO:0007669"/>
    <property type="project" value="UniProtKB-SubCell"/>
</dbReference>
<dbReference type="InterPro" id="IPR050729">
    <property type="entry name" value="Rho-GAP"/>
</dbReference>
<sequence length="321" mass="35519">MWLQFCDQSPVASLSRDTQLLPGHLGISYPQLCDVCPLTPRPHRSMGLVSVQYEFEYTAKNGRLVSIKPNESYILVSKTNQHWWHVRRDPTSSPFFVPAQYVVECVTPDMTPCKATPVIRVSTHNASRETYRFSTFGFSDILPEVKTPHAGLSGSFAPTPDNLQKQVSAGSFSSTSAPLQTDGLQLLPEPPPLPKAEEEPPEPPELPEPPEPPESPEPPEPPEPPSPRVADRDEKWFEDNEDVSFPSPPPSNIYNTIPELYPELFPELEPELDSLSDPLASSDLSASEQQSLSPTAPEAPLTEQSPETKLQKTICNTENSL</sequence>
<keyword evidence="11" id="KW-1185">Reference proteome</keyword>
<evidence type="ECO:0000259" key="9">
    <source>
        <dbReference type="PROSITE" id="PS50002"/>
    </source>
</evidence>
<dbReference type="PROSITE" id="PS50002">
    <property type="entry name" value="SH3"/>
    <property type="match status" value="1"/>
</dbReference>
<dbReference type="AlphaFoldDB" id="A0A9N7UW52"/>
<feature type="compositionally biased region" description="Polar residues" evidence="8">
    <location>
        <begin position="302"/>
        <end position="321"/>
    </location>
</feature>
<dbReference type="GO" id="GO:0005737">
    <property type="term" value="C:cytoplasm"/>
    <property type="evidence" value="ECO:0007669"/>
    <property type="project" value="UniProtKB-SubCell"/>
</dbReference>